<dbReference type="RefSeq" id="WP_077869378.1">
    <property type="nucleotide sequence ID" value="NZ_BKAK01000085.1"/>
</dbReference>
<feature type="chain" id="PRO_5044500351" evidence="1">
    <location>
        <begin position="31"/>
        <end position="128"/>
    </location>
</feature>
<proteinExistence type="predicted"/>
<dbReference type="GeneID" id="66347963"/>
<dbReference type="Proteomes" id="UP000679373">
    <property type="component" value="Chromosome"/>
</dbReference>
<accession>A0AB74VFC0</accession>
<dbReference type="EMBL" id="CP073653">
    <property type="protein sequence ID" value="QUN35217.1"/>
    <property type="molecule type" value="Genomic_DNA"/>
</dbReference>
<keyword evidence="3" id="KW-1185">Reference proteome</keyword>
<keyword evidence="1" id="KW-0732">Signal</keyword>
<evidence type="ECO:0000313" key="2">
    <source>
        <dbReference type="EMBL" id="QUN35217.1"/>
    </source>
</evidence>
<feature type="signal peptide" evidence="1">
    <location>
        <begin position="1"/>
        <end position="30"/>
    </location>
</feature>
<gene>
    <name evidence="2" type="ORF">KEC93_25530</name>
</gene>
<reference evidence="2" key="1">
    <citation type="submission" date="2021-04" db="EMBL/GenBank/DDBJ databases">
        <title>Complete genome sequence of the type strain Clostridium beijerinckii NRRL B-598.</title>
        <authorList>
            <person name="Sedlar K."/>
            <person name="Branska B."/>
            <person name="Bezdicek M."/>
            <person name="Nykrynova M."/>
            <person name="Lengerova M."/>
            <person name="Skutkova H."/>
            <person name="Patakova P."/>
        </authorList>
    </citation>
    <scope>NUCLEOTIDE SEQUENCE</scope>
    <source>
        <strain evidence="2">DSM 791</strain>
    </source>
</reference>
<evidence type="ECO:0000256" key="1">
    <source>
        <dbReference type="SAM" id="SignalP"/>
    </source>
</evidence>
<protein>
    <submittedName>
        <fullName evidence="2">Uncharacterized protein</fullName>
    </submittedName>
</protein>
<name>A0AB74VFC0_CLOBE</name>
<organism evidence="2 3">
    <name type="scientific">Clostridium beijerinckii</name>
    <name type="common">Clostridium MP</name>
    <dbReference type="NCBI Taxonomy" id="1520"/>
    <lineage>
        <taxon>Bacteria</taxon>
        <taxon>Bacillati</taxon>
        <taxon>Bacillota</taxon>
        <taxon>Clostridia</taxon>
        <taxon>Eubacteriales</taxon>
        <taxon>Clostridiaceae</taxon>
        <taxon>Clostridium</taxon>
    </lineage>
</organism>
<dbReference type="AlphaFoldDB" id="A0AB74VFC0"/>
<sequence>MIVKKIKKIAFSTLSVALLGCLFIPAPAQAEYYSASGLISRYNGEGKVGYDGKTLTSSDCATKQYVDNPPAGTEIYVNDDTNRKSYHFFKYDVGNFPSGVVLDLTYSGWAKFGHPSSLGHFQGRYYHN</sequence>
<evidence type="ECO:0000313" key="3">
    <source>
        <dbReference type="Proteomes" id="UP000679373"/>
    </source>
</evidence>
<dbReference type="PROSITE" id="PS51257">
    <property type="entry name" value="PROKAR_LIPOPROTEIN"/>
    <property type="match status" value="1"/>
</dbReference>